<keyword evidence="2" id="KW-1185">Reference proteome</keyword>
<dbReference type="SUPFAM" id="SSF141452">
    <property type="entry name" value="Hcp1-like"/>
    <property type="match status" value="1"/>
</dbReference>
<dbReference type="EMBL" id="JAMQOP010000001">
    <property type="protein sequence ID" value="MDS0297374.1"/>
    <property type="molecule type" value="Genomic_DNA"/>
</dbReference>
<dbReference type="InterPro" id="IPR036624">
    <property type="entry name" value="Hcp1-lik_sf"/>
</dbReference>
<name>A0ABU2G9C6_9EURY</name>
<evidence type="ECO:0000313" key="2">
    <source>
        <dbReference type="Proteomes" id="UP001257060"/>
    </source>
</evidence>
<reference evidence="1 2" key="1">
    <citation type="submission" date="2022-06" db="EMBL/GenBank/DDBJ databases">
        <title>Halogeometricum sp. a new haloarchaeum isolate from saline soil.</title>
        <authorList>
            <person name="Strakova D."/>
            <person name="Galisteo C."/>
            <person name="Sanchez-Porro C."/>
            <person name="Ventosa A."/>
        </authorList>
    </citation>
    <scope>NUCLEOTIDE SEQUENCE [LARGE SCALE GENOMIC DNA]</scope>
    <source>
        <strain evidence="1 2">S1BR25-6</strain>
    </source>
</reference>
<gene>
    <name evidence="1" type="ORF">NDI76_01285</name>
</gene>
<dbReference type="PANTHER" id="PTHR36152">
    <property type="entry name" value="CYTOPLASMIC PROTEIN-RELATED"/>
    <property type="match status" value="1"/>
</dbReference>
<dbReference type="RefSeq" id="WP_310922163.1">
    <property type="nucleotide sequence ID" value="NZ_JAMQOP010000001.1"/>
</dbReference>
<protein>
    <submittedName>
        <fullName evidence="1">Type VI secretion system tube protein Hcp</fullName>
    </submittedName>
</protein>
<organism evidence="1 2">
    <name type="scientific">Halogeometricum salsisoli</name>
    <dbReference type="NCBI Taxonomy" id="2950536"/>
    <lineage>
        <taxon>Archaea</taxon>
        <taxon>Methanobacteriati</taxon>
        <taxon>Methanobacteriota</taxon>
        <taxon>Stenosarchaea group</taxon>
        <taxon>Halobacteria</taxon>
        <taxon>Halobacteriales</taxon>
        <taxon>Haloferacaceae</taxon>
        <taxon>Halogeometricum</taxon>
    </lineage>
</organism>
<proteinExistence type="predicted"/>
<comment type="caution">
    <text evidence="1">The sequence shown here is derived from an EMBL/GenBank/DDBJ whole genome shotgun (WGS) entry which is preliminary data.</text>
</comment>
<dbReference type="InterPro" id="IPR053165">
    <property type="entry name" value="HSI-I_assembly_Hcp1"/>
</dbReference>
<evidence type="ECO:0000313" key="1">
    <source>
        <dbReference type="EMBL" id="MDS0297374.1"/>
    </source>
</evidence>
<dbReference type="PANTHER" id="PTHR36152:SF1">
    <property type="entry name" value="UBIQUITIN-LIKE DOMAIN-CONTAINING PROTEIN"/>
    <property type="match status" value="1"/>
</dbReference>
<dbReference type="Proteomes" id="UP001257060">
    <property type="component" value="Unassembled WGS sequence"/>
</dbReference>
<dbReference type="NCBIfam" id="TIGR01409">
    <property type="entry name" value="TAT_signal_seq"/>
    <property type="match status" value="1"/>
</dbReference>
<dbReference type="InterPro" id="IPR006311">
    <property type="entry name" value="TAT_signal"/>
</dbReference>
<dbReference type="Pfam" id="PF05638">
    <property type="entry name" value="T6SS_HCP"/>
    <property type="match status" value="1"/>
</dbReference>
<dbReference type="InterPro" id="IPR008514">
    <property type="entry name" value="T6SS_Hcp"/>
</dbReference>
<dbReference type="Gene3D" id="2.30.110.20">
    <property type="entry name" value="Hcp1-like"/>
    <property type="match status" value="1"/>
</dbReference>
<accession>A0ABU2G9C6</accession>
<sequence length="203" mass="21538">MDEFLTSRRHFMGGMAAGSIAGGVGGFPLGAHNRDSVATGALQSGTPPSGLYLKIPDIQGESQTAGHENEIEVLSFSWGVSRASSRGTGRATGAAQFDSLVLTKGIDRATPQLLELAVTGAHRPEAVLSLTRATDGPEADVYTVTLEDVEVLTFDNNGMVDAGPIESYSLSFGKVRVEYRMLNGDGNVQEYTFGWDVRANRPT</sequence>
<dbReference type="InterPro" id="IPR019546">
    <property type="entry name" value="TAT_signal_bac_arc"/>
</dbReference>
<dbReference type="PROSITE" id="PS51318">
    <property type="entry name" value="TAT"/>
    <property type="match status" value="1"/>
</dbReference>